<gene>
    <name evidence="3" type="ORF">ACFOY2_44165</name>
</gene>
<dbReference type="Proteomes" id="UP001595851">
    <property type="component" value="Unassembled WGS sequence"/>
</dbReference>
<evidence type="ECO:0000313" key="4">
    <source>
        <dbReference type="Proteomes" id="UP001595851"/>
    </source>
</evidence>
<dbReference type="Pfam" id="PF13349">
    <property type="entry name" value="DUF4097"/>
    <property type="match status" value="1"/>
</dbReference>
<evidence type="ECO:0000256" key="1">
    <source>
        <dbReference type="SAM" id="SignalP"/>
    </source>
</evidence>
<comment type="caution">
    <text evidence="3">The sequence shown here is derived from an EMBL/GenBank/DDBJ whole genome shotgun (WGS) entry which is preliminary data.</text>
</comment>
<organism evidence="3 4">
    <name type="scientific">Nonomuraea purpurea</name>
    <dbReference type="NCBI Taxonomy" id="1849276"/>
    <lineage>
        <taxon>Bacteria</taxon>
        <taxon>Bacillati</taxon>
        <taxon>Actinomycetota</taxon>
        <taxon>Actinomycetes</taxon>
        <taxon>Streptosporangiales</taxon>
        <taxon>Streptosporangiaceae</taxon>
        <taxon>Nonomuraea</taxon>
    </lineage>
</organism>
<name>A0ABV8GMX8_9ACTN</name>
<dbReference type="EMBL" id="JBHSBI010000033">
    <property type="protein sequence ID" value="MFC4014284.1"/>
    <property type="molecule type" value="Genomic_DNA"/>
</dbReference>
<evidence type="ECO:0000313" key="3">
    <source>
        <dbReference type="EMBL" id="MFC4014284.1"/>
    </source>
</evidence>
<accession>A0ABV8GMX8</accession>
<dbReference type="InterPro" id="IPR025164">
    <property type="entry name" value="Toastrack_DUF4097"/>
</dbReference>
<sequence>MRMKRTAMAAGILGLAAVSTGCGLAGPESEDTVSYDVTDKVAAVKVEADAGSVEVVESERQGIRVTERLVWRKNKPETSHPVQGDTLALSFKCPTTWGLGAPGVSCEVSYQVEVPKGLSVKASTDSGKVTLKNLSGPLEAESDSGAIEASGLSGKRVVTRTDSGNMTVAFTGQPDKVESSTDSGRTVIHVPQGPYRIEAQSSSGNQNITAARDPASQRVIALSSDSGDLEVVTP</sequence>
<dbReference type="RefSeq" id="WP_379534129.1">
    <property type="nucleotide sequence ID" value="NZ_JBHSBI010000033.1"/>
</dbReference>
<protein>
    <submittedName>
        <fullName evidence="3">DUF4097 family beta strand repeat-containing protein</fullName>
    </submittedName>
</protein>
<keyword evidence="1" id="KW-0732">Signal</keyword>
<reference evidence="4" key="1">
    <citation type="journal article" date="2019" name="Int. J. Syst. Evol. Microbiol.">
        <title>The Global Catalogue of Microorganisms (GCM) 10K type strain sequencing project: providing services to taxonomists for standard genome sequencing and annotation.</title>
        <authorList>
            <consortium name="The Broad Institute Genomics Platform"/>
            <consortium name="The Broad Institute Genome Sequencing Center for Infectious Disease"/>
            <person name="Wu L."/>
            <person name="Ma J."/>
        </authorList>
    </citation>
    <scope>NUCLEOTIDE SEQUENCE [LARGE SCALE GENOMIC DNA]</scope>
    <source>
        <strain evidence="4">TBRC 1276</strain>
    </source>
</reference>
<feature type="domain" description="DUF4097" evidence="2">
    <location>
        <begin position="120"/>
        <end position="223"/>
    </location>
</feature>
<evidence type="ECO:0000259" key="2">
    <source>
        <dbReference type="Pfam" id="PF13349"/>
    </source>
</evidence>
<feature type="chain" id="PRO_5046045235" evidence="1">
    <location>
        <begin position="26"/>
        <end position="234"/>
    </location>
</feature>
<dbReference type="PROSITE" id="PS51257">
    <property type="entry name" value="PROKAR_LIPOPROTEIN"/>
    <property type="match status" value="1"/>
</dbReference>
<feature type="signal peptide" evidence="1">
    <location>
        <begin position="1"/>
        <end position="25"/>
    </location>
</feature>
<proteinExistence type="predicted"/>
<keyword evidence="4" id="KW-1185">Reference proteome</keyword>